<sequence>MKNQNQSDIFITGIGITSAIGKGKTAFTSALMQGQHAFDVMQRPGRQKKTSFIGAEIPLFPFPEHFSKRVLRTASFSGQVAMITLQEAWDEAKLDAIDPSRVGLVIGGSNLQQRELVQMYETYQDRARLVRPTYGISFMDSDLCGLCTEQFGIKGFAYTVGGASASGQLAIIQAIHAVQTGQVDICIAMGALMDITYWECQALRSLGAMGTDRYAKEPAMACRPFDKNRDGFIYGESCGVVVIERADFAMRRQAKPYARISGWAIGMDANRNPNPSCEGEVGVIKKALEYAKISAQEIDYINPHGTGSIIGDEIEIKAIRDCQLSHAYINATKSITGHGLSAAGTVEVIATLLQMKESRLHPTRNLEDPIESSFNWVGAESVEHDIGHALSLSMGFGGINTAICLENTK</sequence>
<evidence type="ECO:0000256" key="3">
    <source>
        <dbReference type="RuleBase" id="RU003694"/>
    </source>
</evidence>
<organism evidence="5 6">
    <name type="scientific">Pelosinus baikalensis</name>
    <dbReference type="NCBI Taxonomy" id="2892015"/>
    <lineage>
        <taxon>Bacteria</taxon>
        <taxon>Bacillati</taxon>
        <taxon>Bacillota</taxon>
        <taxon>Negativicutes</taxon>
        <taxon>Selenomonadales</taxon>
        <taxon>Sporomusaceae</taxon>
        <taxon>Pelosinus</taxon>
    </lineage>
</organism>
<proteinExistence type="inferred from homology"/>
<dbReference type="InterPro" id="IPR014030">
    <property type="entry name" value="Ketoacyl_synth_N"/>
</dbReference>
<dbReference type="Pfam" id="PF02801">
    <property type="entry name" value="Ketoacyl-synt_C"/>
    <property type="match status" value="1"/>
</dbReference>
<evidence type="ECO:0000256" key="2">
    <source>
        <dbReference type="ARBA" id="ARBA00022679"/>
    </source>
</evidence>
<gene>
    <name evidence="5" type="ORF">LMF89_17135</name>
</gene>
<evidence type="ECO:0000259" key="4">
    <source>
        <dbReference type="PROSITE" id="PS52004"/>
    </source>
</evidence>
<dbReference type="PANTHER" id="PTHR11712">
    <property type="entry name" value="POLYKETIDE SYNTHASE-RELATED"/>
    <property type="match status" value="1"/>
</dbReference>
<dbReference type="PANTHER" id="PTHR11712:SF336">
    <property type="entry name" value="3-OXOACYL-[ACYL-CARRIER-PROTEIN] SYNTHASE, MITOCHONDRIAL"/>
    <property type="match status" value="1"/>
</dbReference>
<keyword evidence="6" id="KW-1185">Reference proteome</keyword>
<dbReference type="Proteomes" id="UP001165492">
    <property type="component" value="Unassembled WGS sequence"/>
</dbReference>
<dbReference type="SUPFAM" id="SSF53901">
    <property type="entry name" value="Thiolase-like"/>
    <property type="match status" value="2"/>
</dbReference>
<dbReference type="Pfam" id="PF00109">
    <property type="entry name" value="ketoacyl-synt"/>
    <property type="match status" value="1"/>
</dbReference>
<evidence type="ECO:0000256" key="1">
    <source>
        <dbReference type="ARBA" id="ARBA00008467"/>
    </source>
</evidence>
<dbReference type="EMBL" id="JAJHJB010000027">
    <property type="protein sequence ID" value="MCC5467070.1"/>
    <property type="molecule type" value="Genomic_DNA"/>
</dbReference>
<name>A0ABS8HV76_9FIRM</name>
<protein>
    <submittedName>
        <fullName evidence="5">Polyketide beta-ketoacyl:ACP synthase</fullName>
    </submittedName>
</protein>
<dbReference type="SMART" id="SM00825">
    <property type="entry name" value="PKS_KS"/>
    <property type="match status" value="1"/>
</dbReference>
<dbReference type="InterPro" id="IPR020841">
    <property type="entry name" value="PKS_Beta-ketoAc_synthase_dom"/>
</dbReference>
<keyword evidence="2 3" id="KW-0808">Transferase</keyword>
<evidence type="ECO:0000313" key="6">
    <source>
        <dbReference type="Proteomes" id="UP001165492"/>
    </source>
</evidence>
<comment type="similarity">
    <text evidence="1 3">Belongs to the thiolase-like superfamily. Beta-ketoacyl-ACP synthases family.</text>
</comment>
<reference evidence="5" key="1">
    <citation type="submission" date="2021-11" db="EMBL/GenBank/DDBJ databases">
        <title>Description of a new species Pelosinus isolated from the bottom sediments of Lake Baikal.</title>
        <authorList>
            <person name="Zakharyuk A."/>
        </authorList>
    </citation>
    <scope>NUCLEOTIDE SEQUENCE</scope>
    <source>
        <strain evidence="5">Bkl1</strain>
    </source>
</reference>
<dbReference type="CDD" id="cd00834">
    <property type="entry name" value="KAS_I_II"/>
    <property type="match status" value="1"/>
</dbReference>
<accession>A0ABS8HV76</accession>
<evidence type="ECO:0000313" key="5">
    <source>
        <dbReference type="EMBL" id="MCC5467070.1"/>
    </source>
</evidence>
<dbReference type="NCBIfam" id="NF005490">
    <property type="entry name" value="PRK07103.1"/>
    <property type="match status" value="1"/>
</dbReference>
<feature type="domain" description="Ketosynthase family 3 (KS3)" evidence="4">
    <location>
        <begin position="6"/>
        <end position="407"/>
    </location>
</feature>
<dbReference type="InterPro" id="IPR000794">
    <property type="entry name" value="Beta-ketoacyl_synthase"/>
</dbReference>
<comment type="caution">
    <text evidence="5">The sequence shown here is derived from an EMBL/GenBank/DDBJ whole genome shotgun (WGS) entry which is preliminary data.</text>
</comment>
<dbReference type="InterPro" id="IPR016039">
    <property type="entry name" value="Thiolase-like"/>
</dbReference>
<dbReference type="PROSITE" id="PS52004">
    <property type="entry name" value="KS3_2"/>
    <property type="match status" value="1"/>
</dbReference>
<dbReference type="InterPro" id="IPR014031">
    <property type="entry name" value="Ketoacyl_synth_C"/>
</dbReference>
<dbReference type="Gene3D" id="3.40.47.10">
    <property type="match status" value="2"/>
</dbReference>